<evidence type="ECO:0000313" key="2">
    <source>
        <dbReference type="Proteomes" id="UP000294685"/>
    </source>
</evidence>
<dbReference type="EMBL" id="SMLH01000003">
    <property type="protein sequence ID" value="TDE29666.1"/>
    <property type="molecule type" value="Genomic_DNA"/>
</dbReference>
<sequence length="76" mass="9046">MVGKIKVVFTQHVIEYLDDLVRVLYKKEYFGFIETAEEYVSKIFDAIPENIKFSRQQQIPKALYYLGSNYIFLQSE</sequence>
<comment type="caution">
    <text evidence="1">The sequence shown here is derived from an EMBL/GenBank/DDBJ whole genome shotgun (WGS) entry which is preliminary data.</text>
</comment>
<keyword evidence="2" id="KW-1185">Reference proteome</keyword>
<protein>
    <recommendedName>
        <fullName evidence="3">Type II toxin-antitoxin system RelE/ParE family toxin</fullName>
    </recommendedName>
</protein>
<gene>
    <name evidence="1" type="ORF">E0I61_06695</name>
</gene>
<evidence type="ECO:0000313" key="1">
    <source>
        <dbReference type="EMBL" id="TDE29666.1"/>
    </source>
</evidence>
<reference evidence="1 2" key="1">
    <citation type="submission" date="2019-03" db="EMBL/GenBank/DDBJ databases">
        <title>Novel species of Flavobacterium.</title>
        <authorList>
            <person name="Liu Q."/>
            <person name="Xin Y.-H."/>
        </authorList>
    </citation>
    <scope>NUCLEOTIDE SEQUENCE [LARGE SCALE GENOMIC DNA]</scope>
    <source>
        <strain evidence="1 2">LB2P22</strain>
    </source>
</reference>
<evidence type="ECO:0008006" key="3">
    <source>
        <dbReference type="Google" id="ProtNLM"/>
    </source>
</evidence>
<organism evidence="1 2">
    <name type="scientific">Flavobacterium ranwuense</name>
    <dbReference type="NCBI Taxonomy" id="2541725"/>
    <lineage>
        <taxon>Bacteria</taxon>
        <taxon>Pseudomonadati</taxon>
        <taxon>Bacteroidota</taxon>
        <taxon>Flavobacteriia</taxon>
        <taxon>Flavobacteriales</taxon>
        <taxon>Flavobacteriaceae</taxon>
        <taxon>Flavobacterium</taxon>
    </lineage>
</organism>
<name>A0ABY2DS00_9FLAO</name>
<dbReference type="RefSeq" id="WP_132070267.1">
    <property type="nucleotide sequence ID" value="NZ_SMLH01000003.1"/>
</dbReference>
<dbReference type="Proteomes" id="UP000294685">
    <property type="component" value="Unassembled WGS sequence"/>
</dbReference>
<accession>A0ABY2DS00</accession>
<proteinExistence type="predicted"/>